<dbReference type="EMBL" id="JACTNZ010000002">
    <property type="protein sequence ID" value="KAG5561896.1"/>
    <property type="molecule type" value="Genomic_DNA"/>
</dbReference>
<gene>
    <name evidence="2" type="ORF">RHGRI_004817</name>
</gene>
<dbReference type="Proteomes" id="UP000823749">
    <property type="component" value="Chromosome 2"/>
</dbReference>
<reference evidence="2" key="1">
    <citation type="submission" date="2020-08" db="EMBL/GenBank/DDBJ databases">
        <title>Plant Genome Project.</title>
        <authorList>
            <person name="Zhang R.-G."/>
        </authorList>
    </citation>
    <scope>NUCLEOTIDE SEQUENCE</scope>
    <source>
        <strain evidence="2">WSP0</strain>
        <tissue evidence="2">Leaf</tissue>
    </source>
</reference>
<keyword evidence="3" id="KW-1185">Reference proteome</keyword>
<feature type="compositionally biased region" description="Pro residues" evidence="1">
    <location>
        <begin position="37"/>
        <end position="52"/>
    </location>
</feature>
<protein>
    <submittedName>
        <fullName evidence="2">Uncharacterized protein</fullName>
    </submittedName>
</protein>
<proteinExistence type="predicted"/>
<feature type="region of interest" description="Disordered" evidence="1">
    <location>
        <begin position="1"/>
        <end position="63"/>
    </location>
</feature>
<name>A0AAV6LCG6_9ERIC</name>
<sequence>MNDLGGEYMGKFRKKSQNESGPISSSRPSQPVDLLPPTFPPDVLPRGPPQSPPLLAHQSMNDLSPPYSVLGIRSVPPPPLSNMFATASLMVMSETAGRRCSNGRRCGGCGGPGVGNPISDIRPGAAAARQKETIGDKNGEARFLI</sequence>
<organism evidence="2 3">
    <name type="scientific">Rhododendron griersonianum</name>
    <dbReference type="NCBI Taxonomy" id="479676"/>
    <lineage>
        <taxon>Eukaryota</taxon>
        <taxon>Viridiplantae</taxon>
        <taxon>Streptophyta</taxon>
        <taxon>Embryophyta</taxon>
        <taxon>Tracheophyta</taxon>
        <taxon>Spermatophyta</taxon>
        <taxon>Magnoliopsida</taxon>
        <taxon>eudicotyledons</taxon>
        <taxon>Gunneridae</taxon>
        <taxon>Pentapetalae</taxon>
        <taxon>asterids</taxon>
        <taxon>Ericales</taxon>
        <taxon>Ericaceae</taxon>
        <taxon>Ericoideae</taxon>
        <taxon>Rhodoreae</taxon>
        <taxon>Rhododendron</taxon>
    </lineage>
</organism>
<comment type="caution">
    <text evidence="2">The sequence shown here is derived from an EMBL/GenBank/DDBJ whole genome shotgun (WGS) entry which is preliminary data.</text>
</comment>
<evidence type="ECO:0000313" key="2">
    <source>
        <dbReference type="EMBL" id="KAG5561896.1"/>
    </source>
</evidence>
<evidence type="ECO:0000313" key="3">
    <source>
        <dbReference type="Proteomes" id="UP000823749"/>
    </source>
</evidence>
<evidence type="ECO:0000256" key="1">
    <source>
        <dbReference type="SAM" id="MobiDB-lite"/>
    </source>
</evidence>
<dbReference type="AlphaFoldDB" id="A0AAV6LCG6"/>
<accession>A0AAV6LCG6</accession>
<feature type="compositionally biased region" description="Polar residues" evidence="1">
    <location>
        <begin position="18"/>
        <end position="29"/>
    </location>
</feature>